<name>A0A915WRE5_9ARCH</name>
<evidence type="ECO:0000259" key="1">
    <source>
        <dbReference type="Pfam" id="PF01909"/>
    </source>
</evidence>
<gene>
    <name evidence="2" type="ORF">MJ1_0333</name>
</gene>
<evidence type="ECO:0000313" key="3">
    <source>
        <dbReference type="Proteomes" id="UP001055553"/>
    </source>
</evidence>
<organism evidence="2 3">
    <name type="scientific">Nanobdella aerobiophila</name>
    <dbReference type="NCBI Taxonomy" id="2586965"/>
    <lineage>
        <taxon>Archaea</taxon>
        <taxon>Nanobdellota</taxon>
        <taxon>Nanobdellia</taxon>
        <taxon>Nanobdellales</taxon>
        <taxon>Nanobdellaceae</taxon>
        <taxon>Nanobdella</taxon>
    </lineage>
</organism>
<dbReference type="InterPro" id="IPR043519">
    <property type="entry name" value="NT_sf"/>
</dbReference>
<proteinExistence type="predicted"/>
<feature type="domain" description="Polymerase nucleotidyl transferase" evidence="1">
    <location>
        <begin position="10"/>
        <end position="91"/>
    </location>
</feature>
<sequence>MEDINNIIINFSKDLIEKVDGLVKTIALFGSYAQNKENKKSDIDILILIDDIYANDLNISIPFYFDNLNKILSKEEYKKIHPTTLTLTKFWNMILNGDPLILDILRKSNVIFDSSGIYGSLKRMLENGMIKTSPEYLETMRNKSQELYNYSYFLINKSFESLYNSVIYLIQYYLIKNKINVYSPEDIVEKLEELKKNKKIKKDIVEYFREIYDTMKRLEHKDIDKIDLDNFNKLLNKYIDFKEMIEKL</sequence>
<dbReference type="RefSeq" id="WP_258393528.1">
    <property type="nucleotide sequence ID" value="NZ_AP019769.1"/>
</dbReference>
<dbReference type="EMBL" id="AP019769">
    <property type="protein sequence ID" value="BBL45498.1"/>
    <property type="molecule type" value="Genomic_DNA"/>
</dbReference>
<dbReference type="Gene3D" id="3.30.460.10">
    <property type="entry name" value="Beta Polymerase, domain 2"/>
    <property type="match status" value="1"/>
</dbReference>
<dbReference type="AlphaFoldDB" id="A0A915WRE5"/>
<protein>
    <submittedName>
        <fullName evidence="2">Nucleotidyltransferase</fullName>
    </submittedName>
</protein>
<dbReference type="KEGG" id="naer:MJ1_0333"/>
<dbReference type="GeneID" id="74568284"/>
<dbReference type="SUPFAM" id="SSF81301">
    <property type="entry name" value="Nucleotidyltransferase"/>
    <property type="match status" value="1"/>
</dbReference>
<reference evidence="3" key="1">
    <citation type="journal article" date="2022" name="Int. J. Syst. Evol. Microbiol.">
        <title>Nanobdella aerobiophila gen. nov., sp. nov., a thermoacidophilic, obligate ectosymbiotic archaeon, and proposal of Nanobdellaceae fam. nov., Nanobdellales ord. nov. and Nanobdellia class. nov.</title>
        <authorList>
            <person name="Kato S."/>
            <person name="Ogasawara A."/>
            <person name="Itoh T."/>
            <person name="Sakai H.D."/>
            <person name="Shimizu M."/>
            <person name="Yuki M."/>
            <person name="Kaneko M."/>
            <person name="Takashina T."/>
            <person name="Ohkuma M."/>
        </authorList>
    </citation>
    <scope>NUCLEOTIDE SEQUENCE [LARGE SCALE GENOMIC DNA]</scope>
    <source>
        <strain evidence="3">MJ1</strain>
    </source>
</reference>
<accession>A0A915WRE5</accession>
<dbReference type="GO" id="GO:0016779">
    <property type="term" value="F:nucleotidyltransferase activity"/>
    <property type="evidence" value="ECO:0007669"/>
    <property type="project" value="InterPro"/>
</dbReference>
<evidence type="ECO:0000313" key="2">
    <source>
        <dbReference type="EMBL" id="BBL45498.1"/>
    </source>
</evidence>
<dbReference type="Pfam" id="PF01909">
    <property type="entry name" value="NTP_transf_2"/>
    <property type="match status" value="1"/>
</dbReference>
<dbReference type="Proteomes" id="UP001055553">
    <property type="component" value="Chromosome"/>
</dbReference>
<keyword evidence="3" id="KW-1185">Reference proteome</keyword>
<dbReference type="InterPro" id="IPR002934">
    <property type="entry name" value="Polymerase_NTP_transf_dom"/>
</dbReference>